<name>A0A0G0L3V2_9BACT</name>
<dbReference type="AlphaFoldDB" id="A0A0G0L3V2"/>
<dbReference type="Proteomes" id="UP000033934">
    <property type="component" value="Unassembled WGS sequence"/>
</dbReference>
<organism evidence="1 2">
    <name type="scientific">Berkelbacteria bacterium GW2011_GWA2_38_9</name>
    <dbReference type="NCBI Taxonomy" id="1618334"/>
    <lineage>
        <taxon>Bacteria</taxon>
        <taxon>Candidatus Berkelbacteria</taxon>
    </lineage>
</organism>
<evidence type="ECO:0000313" key="1">
    <source>
        <dbReference type="EMBL" id="KKQ86633.1"/>
    </source>
</evidence>
<reference evidence="1 2" key="1">
    <citation type="journal article" date="2015" name="Nature">
        <title>rRNA introns, odd ribosomes, and small enigmatic genomes across a large radiation of phyla.</title>
        <authorList>
            <person name="Brown C.T."/>
            <person name="Hug L.A."/>
            <person name="Thomas B.C."/>
            <person name="Sharon I."/>
            <person name="Castelle C.J."/>
            <person name="Singh A."/>
            <person name="Wilkins M.J."/>
            <person name="Williams K.H."/>
            <person name="Banfield J.F."/>
        </authorList>
    </citation>
    <scope>NUCLEOTIDE SEQUENCE [LARGE SCALE GENOMIC DNA]</scope>
</reference>
<accession>A0A0G0L3V2</accession>
<dbReference type="EMBL" id="LBVO01000065">
    <property type="protein sequence ID" value="KKQ86633.1"/>
    <property type="molecule type" value="Genomic_DNA"/>
</dbReference>
<evidence type="ECO:0000313" key="2">
    <source>
        <dbReference type="Proteomes" id="UP000033934"/>
    </source>
</evidence>
<feature type="non-terminal residue" evidence="1">
    <location>
        <position position="1"/>
    </location>
</feature>
<comment type="caution">
    <text evidence="1">The sequence shown here is derived from an EMBL/GenBank/DDBJ whole genome shotgun (WGS) entry which is preliminary data.</text>
</comment>
<protein>
    <submittedName>
        <fullName evidence="1">Uncharacterized protein</fullName>
    </submittedName>
</protein>
<sequence>ESLAGIDVGQGINTIVPENTKTKSIELAPDANHQYGLYFTSNPSNAEIYQAASDLDISAADGQDINIFNQGSGDLVLATDLDSYLYLDSAKSVYIRNKAGVIDTNSSIDSAGTIYANKFSDGTTQISAGLVTGAKSVTTNTLITTLVQNSGNIDIQTTSQNGSITFATNGSGNIVFSTDPDSFITTSMDAHFEVRPNGTGDIKLIGDADSDIFIGDGGGANYAKFDQNGLLTFAGLARPIRTISLAPEYPAAIKKAYPNGQGRLTADYEITQLDNHAYYNWTSSDPNYQEYEVSVRVHLPKNFAGWNLTNPFKINAWTDDFLNTFLDATVYDSKGELDPSVTFANLIPDTDLTWQSINLTPSGIYTPDSWITLVLHYSASNAANVRTGEITLDYLSSN</sequence>
<gene>
    <name evidence="1" type="ORF">UT11_C0065G0001</name>
</gene>
<proteinExistence type="predicted"/>